<dbReference type="Proteomes" id="UP001283361">
    <property type="component" value="Unassembled WGS sequence"/>
</dbReference>
<evidence type="ECO:0000313" key="2">
    <source>
        <dbReference type="EMBL" id="KAK3761643.1"/>
    </source>
</evidence>
<sequence length="70" mass="7996">MSAALLTSDGIQTARDIPRFWYRTGSPGKGPIEDRCSQSLPDPKRRGVDSTTRPIEERCRQYHQTYRGEV</sequence>
<evidence type="ECO:0000313" key="3">
    <source>
        <dbReference type="Proteomes" id="UP001283361"/>
    </source>
</evidence>
<comment type="caution">
    <text evidence="2">The sequence shown here is derived from an EMBL/GenBank/DDBJ whole genome shotgun (WGS) entry which is preliminary data.</text>
</comment>
<proteinExistence type="predicted"/>
<organism evidence="2 3">
    <name type="scientific">Elysia crispata</name>
    <name type="common">lettuce slug</name>
    <dbReference type="NCBI Taxonomy" id="231223"/>
    <lineage>
        <taxon>Eukaryota</taxon>
        <taxon>Metazoa</taxon>
        <taxon>Spiralia</taxon>
        <taxon>Lophotrochozoa</taxon>
        <taxon>Mollusca</taxon>
        <taxon>Gastropoda</taxon>
        <taxon>Heterobranchia</taxon>
        <taxon>Euthyneura</taxon>
        <taxon>Panpulmonata</taxon>
        <taxon>Sacoglossa</taxon>
        <taxon>Placobranchoidea</taxon>
        <taxon>Plakobranchidae</taxon>
        <taxon>Elysia</taxon>
    </lineage>
</organism>
<gene>
    <name evidence="2" type="ORF">RRG08_048037</name>
</gene>
<name>A0AAE0Z2M1_9GAST</name>
<keyword evidence="3" id="KW-1185">Reference proteome</keyword>
<feature type="compositionally biased region" description="Basic and acidic residues" evidence="1">
    <location>
        <begin position="31"/>
        <end position="54"/>
    </location>
</feature>
<accession>A0AAE0Z2M1</accession>
<evidence type="ECO:0000256" key="1">
    <source>
        <dbReference type="SAM" id="MobiDB-lite"/>
    </source>
</evidence>
<reference evidence="2" key="1">
    <citation type="journal article" date="2023" name="G3 (Bethesda)">
        <title>A reference genome for the long-term kleptoplast-retaining sea slug Elysia crispata morphotype clarki.</title>
        <authorList>
            <person name="Eastman K.E."/>
            <person name="Pendleton A.L."/>
            <person name="Shaikh M.A."/>
            <person name="Suttiyut T."/>
            <person name="Ogas R."/>
            <person name="Tomko P."/>
            <person name="Gavelis G."/>
            <person name="Widhalm J.R."/>
            <person name="Wisecaver J.H."/>
        </authorList>
    </citation>
    <scope>NUCLEOTIDE SEQUENCE</scope>
    <source>
        <strain evidence="2">ECLA1</strain>
    </source>
</reference>
<dbReference type="AlphaFoldDB" id="A0AAE0Z2M1"/>
<dbReference type="EMBL" id="JAWDGP010004860">
    <property type="protein sequence ID" value="KAK3761643.1"/>
    <property type="molecule type" value="Genomic_DNA"/>
</dbReference>
<protein>
    <submittedName>
        <fullName evidence="2">Uncharacterized protein</fullName>
    </submittedName>
</protein>
<feature type="region of interest" description="Disordered" evidence="1">
    <location>
        <begin position="22"/>
        <end position="54"/>
    </location>
</feature>